<dbReference type="EMBL" id="ALKK01000054">
    <property type="protein sequence ID" value="EJU16711.1"/>
    <property type="molecule type" value="Genomic_DNA"/>
</dbReference>
<reference evidence="1 2" key="1">
    <citation type="submission" date="2012-07" db="EMBL/GenBank/DDBJ databases">
        <authorList>
            <person name="Durkin A.S."/>
            <person name="McCorrison J."/>
            <person name="Torralba M."/>
            <person name="Gillis M."/>
            <person name="Methe B."/>
            <person name="Sutton G."/>
            <person name="Nelson K.E."/>
        </authorList>
    </citation>
    <scope>NUCLEOTIDE SEQUENCE [LARGE SCALE GENOMIC DNA]</scope>
    <source>
        <strain evidence="1 2">Fnf 1007</strain>
    </source>
</reference>
<evidence type="ECO:0000313" key="1">
    <source>
        <dbReference type="EMBL" id="EJU16711.1"/>
    </source>
</evidence>
<dbReference type="Proteomes" id="UP000003120">
    <property type="component" value="Unassembled WGS sequence"/>
</dbReference>
<gene>
    <name evidence="1" type="ORF">HMPREF1127_0135</name>
</gene>
<evidence type="ECO:0000313" key="2">
    <source>
        <dbReference type="Proteomes" id="UP000003120"/>
    </source>
</evidence>
<proteinExistence type="predicted"/>
<sequence length="139" mass="16457">MSEIPLFFYKPVYRKWNIPCRNEKLPDNHNTADQSAGYDIDSKYSHRCSKVMVYRNQPQKHSSDTERNAAKQPYIKIVCFSVLRKDAFSPIKEKCCQQNRHYYFIKKIFPYFSVRYSISSFSSGNCFLSSILCISRFFS</sequence>
<organism evidence="1 2">
    <name type="scientific">Fusobacterium necrophorum subsp. funduliforme Fnf 1007</name>
    <dbReference type="NCBI Taxonomy" id="1161424"/>
    <lineage>
        <taxon>Bacteria</taxon>
        <taxon>Fusobacteriati</taxon>
        <taxon>Fusobacteriota</taxon>
        <taxon>Fusobacteriia</taxon>
        <taxon>Fusobacteriales</taxon>
        <taxon>Fusobacteriaceae</taxon>
        <taxon>Fusobacterium</taxon>
    </lineage>
</organism>
<dbReference type="AlphaFoldDB" id="A0AAN3VVH9"/>
<protein>
    <submittedName>
        <fullName evidence="1">Uncharacterized protein</fullName>
    </submittedName>
</protein>
<comment type="caution">
    <text evidence="1">The sequence shown here is derived from an EMBL/GenBank/DDBJ whole genome shotgun (WGS) entry which is preliminary data.</text>
</comment>
<accession>A0AAN3VVH9</accession>
<name>A0AAN3VVH9_9FUSO</name>